<keyword evidence="2" id="KW-0378">Hydrolase</keyword>
<evidence type="ECO:0000313" key="3">
    <source>
        <dbReference type="Proteomes" id="UP001165279"/>
    </source>
</evidence>
<proteinExistence type="predicted"/>
<dbReference type="Gene3D" id="3.40.50.1820">
    <property type="entry name" value="alpha/beta hydrolase"/>
    <property type="match status" value="1"/>
</dbReference>
<dbReference type="PRINTS" id="PR00412">
    <property type="entry name" value="EPOXHYDRLASE"/>
</dbReference>
<dbReference type="PRINTS" id="PR00111">
    <property type="entry name" value="ABHYDROLASE"/>
</dbReference>
<dbReference type="InterPro" id="IPR029058">
    <property type="entry name" value="AB_hydrolase_fold"/>
</dbReference>
<dbReference type="InterPro" id="IPR000639">
    <property type="entry name" value="Epox_hydrolase-like"/>
</dbReference>
<reference evidence="2" key="1">
    <citation type="submission" date="2022-02" db="EMBL/GenBank/DDBJ databases">
        <title>The genome sequence of Ruegeria sp. 1NDH52C.</title>
        <authorList>
            <person name="Du J."/>
        </authorList>
    </citation>
    <scope>NUCLEOTIDE SEQUENCE</scope>
    <source>
        <strain evidence="2">1NDH52C</strain>
    </source>
</reference>
<evidence type="ECO:0000313" key="2">
    <source>
        <dbReference type="EMBL" id="MCG6559153.1"/>
    </source>
</evidence>
<dbReference type="GO" id="GO:0016787">
    <property type="term" value="F:hydrolase activity"/>
    <property type="evidence" value="ECO:0007669"/>
    <property type="project" value="UniProtKB-KW"/>
</dbReference>
<dbReference type="PANTHER" id="PTHR43194">
    <property type="entry name" value="HYDROLASE ALPHA/BETA FOLD FAMILY"/>
    <property type="match status" value="1"/>
</dbReference>
<dbReference type="PANTHER" id="PTHR43194:SF2">
    <property type="entry name" value="PEROXISOMAL MEMBRANE PROTEIN LPX1"/>
    <property type="match status" value="1"/>
</dbReference>
<comment type="caution">
    <text evidence="2">The sequence shown here is derived from an EMBL/GenBank/DDBJ whole genome shotgun (WGS) entry which is preliminary data.</text>
</comment>
<gene>
    <name evidence="2" type="ORF">MB818_13145</name>
</gene>
<dbReference type="Pfam" id="PF12697">
    <property type="entry name" value="Abhydrolase_6"/>
    <property type="match status" value="1"/>
</dbReference>
<protein>
    <submittedName>
        <fullName evidence="2">Alpha/beta hydrolase</fullName>
    </submittedName>
</protein>
<dbReference type="RefSeq" id="WP_234217043.1">
    <property type="nucleotide sequence ID" value="NZ_JAKOEM010000011.1"/>
</dbReference>
<feature type="domain" description="AB hydrolase-1" evidence="1">
    <location>
        <begin position="21"/>
        <end position="252"/>
    </location>
</feature>
<evidence type="ECO:0000259" key="1">
    <source>
        <dbReference type="Pfam" id="PF12697"/>
    </source>
</evidence>
<sequence>MPVAPDGSTYEITGPADAPCVVLIHGLGLNRACWQWTGPALADGYRVLSYDLYGHGESAVPPETPSLSLFSRQLQGLLDHCGIADAVIVGFSLGGMIARRFAQDCPDRARALVILHSPHQRSAEAQAAILARVEQARDQGPQSTVEAALERWFTEGFRAANPAMMDTVRGWVTANRKEVYHRIYRVLAEGIDEITAPVPPLTCPALVITGDEDYGNGPEMTRAIAAEIAGAQALILPGLRHMALAEDPDAVNTPLRRFLDSLPKGATG</sequence>
<keyword evidence="3" id="KW-1185">Reference proteome</keyword>
<name>A0ABS9NY42_9RHOB</name>
<dbReference type="SUPFAM" id="SSF53474">
    <property type="entry name" value="alpha/beta-Hydrolases"/>
    <property type="match status" value="1"/>
</dbReference>
<accession>A0ABS9NY42</accession>
<organism evidence="2 3">
    <name type="scientific">Ruegeria alba</name>
    <dbReference type="NCBI Taxonomy" id="2916756"/>
    <lineage>
        <taxon>Bacteria</taxon>
        <taxon>Pseudomonadati</taxon>
        <taxon>Pseudomonadota</taxon>
        <taxon>Alphaproteobacteria</taxon>
        <taxon>Rhodobacterales</taxon>
        <taxon>Roseobacteraceae</taxon>
        <taxon>Ruegeria</taxon>
    </lineage>
</organism>
<dbReference type="EMBL" id="JAKOEM010000011">
    <property type="protein sequence ID" value="MCG6559153.1"/>
    <property type="molecule type" value="Genomic_DNA"/>
</dbReference>
<dbReference type="Proteomes" id="UP001165279">
    <property type="component" value="Unassembled WGS sequence"/>
</dbReference>
<dbReference type="InterPro" id="IPR000073">
    <property type="entry name" value="AB_hydrolase_1"/>
</dbReference>
<dbReference type="InterPro" id="IPR050228">
    <property type="entry name" value="Carboxylesterase_BioH"/>
</dbReference>